<evidence type="ECO:0000313" key="2">
    <source>
        <dbReference type="Proteomes" id="UP001374599"/>
    </source>
</evidence>
<evidence type="ECO:0000313" key="1">
    <source>
        <dbReference type="EMBL" id="GMQ65201.1"/>
    </source>
</evidence>
<keyword evidence="2" id="KW-1185">Reference proteome</keyword>
<comment type="caution">
    <text evidence="1">The sequence shown here is derived from an EMBL/GenBank/DDBJ whole genome shotgun (WGS) entry which is preliminary data.</text>
</comment>
<organism evidence="1 2">
    <name type="scientific">Vallitalea maricola</name>
    <dbReference type="NCBI Taxonomy" id="3074433"/>
    <lineage>
        <taxon>Bacteria</taxon>
        <taxon>Bacillati</taxon>
        <taxon>Bacillota</taxon>
        <taxon>Clostridia</taxon>
        <taxon>Lachnospirales</taxon>
        <taxon>Vallitaleaceae</taxon>
        <taxon>Vallitalea</taxon>
    </lineage>
</organism>
<accession>A0ACB5UQH9</accession>
<gene>
    <name evidence="1" type="ORF">AN2V17_44430</name>
</gene>
<reference evidence="1" key="1">
    <citation type="submission" date="2023-09" db="EMBL/GenBank/DDBJ databases">
        <title>Vallitalea sediminicola and Vallitalea maricola sp. nov., anaerobic bacteria isolated from marine sediment.</title>
        <authorList>
            <person name="Hirano S."/>
            <person name="Maeda A."/>
            <person name="Terahara T."/>
            <person name="Mori K."/>
            <person name="Hamada M."/>
            <person name="Matsumoto R."/>
            <person name="Kobayashi T."/>
        </authorList>
    </citation>
    <scope>NUCLEOTIDE SEQUENCE</scope>
    <source>
        <strain evidence="1">AN17-2</strain>
    </source>
</reference>
<sequence>MAKNMRDELPNAAFLGFTGTTIDKKDKSTIRTFGSYIDS</sequence>
<name>A0ACB5UQH9_9FIRM</name>
<protein>
    <submittedName>
        <fullName evidence="1">Uncharacterized protein</fullName>
    </submittedName>
</protein>
<dbReference type="EMBL" id="BTPU01000102">
    <property type="protein sequence ID" value="GMQ65201.1"/>
    <property type="molecule type" value="Genomic_DNA"/>
</dbReference>
<dbReference type="Proteomes" id="UP001374599">
    <property type="component" value="Unassembled WGS sequence"/>
</dbReference>
<proteinExistence type="predicted"/>